<proteinExistence type="predicted"/>
<feature type="chain" id="PRO_5022028361" evidence="1">
    <location>
        <begin position="20"/>
        <end position="161"/>
    </location>
</feature>
<protein>
    <submittedName>
        <fullName evidence="2">Uncharacterized protein</fullName>
    </submittedName>
</protein>
<evidence type="ECO:0000256" key="1">
    <source>
        <dbReference type="SAM" id="SignalP"/>
    </source>
</evidence>
<dbReference type="EMBL" id="SPUK01000018">
    <property type="protein sequence ID" value="TQV91708.1"/>
    <property type="molecule type" value="Genomic_DNA"/>
</dbReference>
<keyword evidence="3" id="KW-1185">Reference proteome</keyword>
<evidence type="ECO:0000313" key="2">
    <source>
        <dbReference type="EMBL" id="TQV91708.1"/>
    </source>
</evidence>
<name>A0A545VP73_9HYPO</name>
<reference evidence="2 3" key="1">
    <citation type="journal article" date="2019" name="Appl. Microbiol. Biotechnol.">
        <title>Genome sequence of Isaria javanica and comparative genome analysis insights into family S53 peptidase evolution in fungal entomopathogens.</title>
        <authorList>
            <person name="Lin R."/>
            <person name="Zhang X."/>
            <person name="Xin B."/>
            <person name="Zou M."/>
            <person name="Gao Y."/>
            <person name="Qin F."/>
            <person name="Hu Q."/>
            <person name="Xie B."/>
            <person name="Cheng X."/>
        </authorList>
    </citation>
    <scope>NUCLEOTIDE SEQUENCE [LARGE SCALE GENOMIC DNA]</scope>
    <source>
        <strain evidence="2 3">IJ1G</strain>
    </source>
</reference>
<feature type="signal peptide" evidence="1">
    <location>
        <begin position="1"/>
        <end position="19"/>
    </location>
</feature>
<organism evidence="2 3">
    <name type="scientific">Cordyceps javanica</name>
    <dbReference type="NCBI Taxonomy" id="43265"/>
    <lineage>
        <taxon>Eukaryota</taxon>
        <taxon>Fungi</taxon>
        <taxon>Dikarya</taxon>
        <taxon>Ascomycota</taxon>
        <taxon>Pezizomycotina</taxon>
        <taxon>Sordariomycetes</taxon>
        <taxon>Hypocreomycetidae</taxon>
        <taxon>Hypocreales</taxon>
        <taxon>Cordycipitaceae</taxon>
        <taxon>Cordyceps</taxon>
    </lineage>
</organism>
<dbReference type="AlphaFoldDB" id="A0A545VP73"/>
<comment type="caution">
    <text evidence="2">The sequence shown here is derived from an EMBL/GenBank/DDBJ whole genome shotgun (WGS) entry which is preliminary data.</text>
</comment>
<evidence type="ECO:0000313" key="3">
    <source>
        <dbReference type="Proteomes" id="UP000315783"/>
    </source>
</evidence>
<dbReference type="OrthoDB" id="4859647at2759"/>
<gene>
    <name evidence="2" type="ORF">IF1G_09774</name>
</gene>
<dbReference type="Proteomes" id="UP000315783">
    <property type="component" value="Unassembled WGS sequence"/>
</dbReference>
<accession>A0A545VP73</accession>
<sequence>MKLTTVFGLAAAMAPASSAFFLQIKDQSLASVGAVRVVYSYRGATAGHHDDAPYMGAVIGKSGALTSTADLGNIFFKVDEYRSEKGWYRAAFSNLEAPTGPFAVESGKLVYKGAEKVSWTMCGDSGDGGEKGLYLQLFLTTDAVKPPFGCETKFDLSIPQI</sequence>
<keyword evidence="1" id="KW-0732">Signal</keyword>